<keyword evidence="2" id="KW-0227">DNA damage</keyword>
<evidence type="ECO:0000256" key="5">
    <source>
        <dbReference type="ARBA" id="ARBA00022840"/>
    </source>
</evidence>
<dbReference type="GO" id="GO:0006281">
    <property type="term" value="P:DNA repair"/>
    <property type="evidence" value="ECO:0007669"/>
    <property type="project" value="UniProtKB-KW"/>
</dbReference>
<dbReference type="GO" id="GO:0003677">
    <property type="term" value="F:DNA binding"/>
    <property type="evidence" value="ECO:0007669"/>
    <property type="project" value="UniProtKB-KW"/>
</dbReference>
<keyword evidence="6" id="KW-0238">DNA-binding</keyword>
<dbReference type="InterPro" id="IPR014001">
    <property type="entry name" value="Helicase_ATP-bd"/>
</dbReference>
<feature type="domain" description="Helicase C-terminal" evidence="11">
    <location>
        <begin position="355"/>
        <end position="544"/>
    </location>
</feature>
<feature type="compositionally biased region" description="Gly residues" evidence="9">
    <location>
        <begin position="1329"/>
        <end position="1338"/>
    </location>
</feature>
<dbReference type="EMBL" id="JACBXV010000076">
    <property type="protein sequence ID" value="NYS69216.1"/>
    <property type="molecule type" value="Genomic_DNA"/>
</dbReference>
<name>A0A853EN69_9ACTO</name>
<keyword evidence="8" id="KW-0413">Isomerase</keyword>
<evidence type="ECO:0000256" key="8">
    <source>
        <dbReference type="ARBA" id="ARBA00023235"/>
    </source>
</evidence>
<feature type="compositionally biased region" description="Low complexity" evidence="9">
    <location>
        <begin position="73"/>
        <end position="89"/>
    </location>
</feature>
<feature type="compositionally biased region" description="Gly residues" evidence="9">
    <location>
        <begin position="295"/>
        <end position="307"/>
    </location>
</feature>
<dbReference type="SUPFAM" id="SSF52540">
    <property type="entry name" value="P-loop containing nucleoside triphosphate hydrolases"/>
    <property type="match status" value="1"/>
</dbReference>
<evidence type="ECO:0000256" key="3">
    <source>
        <dbReference type="ARBA" id="ARBA00022801"/>
    </source>
</evidence>
<dbReference type="Pfam" id="PF00270">
    <property type="entry name" value="DEAD"/>
    <property type="match status" value="1"/>
</dbReference>
<dbReference type="Pfam" id="PF23235">
    <property type="entry name" value="WHD_3rd_Lhr"/>
    <property type="match status" value="1"/>
</dbReference>
<feature type="compositionally biased region" description="Low complexity" evidence="9">
    <location>
        <begin position="308"/>
        <end position="317"/>
    </location>
</feature>
<feature type="non-terminal residue" evidence="12">
    <location>
        <position position="1567"/>
    </location>
</feature>
<keyword evidence="3" id="KW-0378">Hydrolase</keyword>
<reference evidence="12 13" key="1">
    <citation type="submission" date="2020-07" db="EMBL/GenBank/DDBJ databases">
        <title>MOT database genomes.</title>
        <authorList>
            <person name="Joseph S."/>
            <person name="Aduse-Opoku J."/>
            <person name="Hashim A."/>
            <person name="Wade W."/>
            <person name="Curtis M."/>
        </authorList>
    </citation>
    <scope>NUCLEOTIDE SEQUENCE [LARGE SCALE GENOMIC DNA]</scope>
    <source>
        <strain evidence="12 13">WMus004</strain>
    </source>
</reference>
<protein>
    <submittedName>
        <fullName evidence="12">DEAD/DEAH box helicase</fullName>
    </submittedName>
</protein>
<feature type="region of interest" description="Disordered" evidence="9">
    <location>
        <begin position="69"/>
        <end position="101"/>
    </location>
</feature>
<keyword evidence="5" id="KW-0067">ATP-binding</keyword>
<dbReference type="Pfam" id="PF00271">
    <property type="entry name" value="Helicase_C"/>
    <property type="match status" value="1"/>
</dbReference>
<dbReference type="InterPro" id="IPR001650">
    <property type="entry name" value="Helicase_C-like"/>
</dbReference>
<dbReference type="InterPro" id="IPR055369">
    <property type="entry name" value="WH2_Lhr"/>
</dbReference>
<evidence type="ECO:0000256" key="1">
    <source>
        <dbReference type="ARBA" id="ARBA00022741"/>
    </source>
</evidence>
<evidence type="ECO:0000259" key="10">
    <source>
        <dbReference type="PROSITE" id="PS51192"/>
    </source>
</evidence>
<evidence type="ECO:0000256" key="9">
    <source>
        <dbReference type="SAM" id="MobiDB-lite"/>
    </source>
</evidence>
<gene>
    <name evidence="12" type="ORF">HZZ05_06735</name>
</gene>
<dbReference type="InterPro" id="IPR011545">
    <property type="entry name" value="DEAD/DEAH_box_helicase_dom"/>
</dbReference>
<accession>A0A853EN69</accession>
<proteinExistence type="predicted"/>
<keyword evidence="4 12" id="KW-0347">Helicase</keyword>
<evidence type="ECO:0000313" key="12">
    <source>
        <dbReference type="EMBL" id="NYS69216.1"/>
    </source>
</evidence>
<dbReference type="Pfam" id="PF19306">
    <property type="entry name" value="WHD_Lhr"/>
    <property type="match status" value="1"/>
</dbReference>
<feature type="domain" description="Helicase ATP-binding" evidence="10">
    <location>
        <begin position="36"/>
        <end position="254"/>
    </location>
</feature>
<evidence type="ECO:0000256" key="4">
    <source>
        <dbReference type="ARBA" id="ARBA00022806"/>
    </source>
</evidence>
<dbReference type="Pfam" id="PF08494">
    <property type="entry name" value="DEAD_assoc"/>
    <property type="match status" value="1"/>
</dbReference>
<evidence type="ECO:0000259" key="11">
    <source>
        <dbReference type="PROSITE" id="PS51194"/>
    </source>
</evidence>
<dbReference type="InterPro" id="IPR013701">
    <property type="entry name" value="Lhr-like_DEAD/DEAH_assoc"/>
</dbReference>
<dbReference type="Pfam" id="PF23236">
    <property type="entry name" value="WHD_2nd_Lhr"/>
    <property type="match status" value="1"/>
</dbReference>
<feature type="region of interest" description="Disordered" evidence="9">
    <location>
        <begin position="273"/>
        <end position="347"/>
    </location>
</feature>
<keyword evidence="1" id="KW-0547">Nucleotide-binding</keyword>
<dbReference type="PANTHER" id="PTHR47962">
    <property type="entry name" value="ATP-DEPENDENT HELICASE LHR-RELATED-RELATED"/>
    <property type="match status" value="1"/>
</dbReference>
<dbReference type="GO" id="GO:0005524">
    <property type="term" value="F:ATP binding"/>
    <property type="evidence" value="ECO:0007669"/>
    <property type="project" value="UniProtKB-KW"/>
</dbReference>
<dbReference type="Proteomes" id="UP000572528">
    <property type="component" value="Unassembled WGS sequence"/>
</dbReference>
<comment type="caution">
    <text evidence="12">The sequence shown here is derived from an EMBL/GenBank/DDBJ whole genome shotgun (WGS) entry which is preliminary data.</text>
</comment>
<dbReference type="GO" id="GO:0004386">
    <property type="term" value="F:helicase activity"/>
    <property type="evidence" value="ECO:0007669"/>
    <property type="project" value="UniProtKB-KW"/>
</dbReference>
<dbReference type="InterPro" id="IPR045628">
    <property type="entry name" value="Lhr_WH_dom"/>
</dbReference>
<feature type="region of interest" description="Disordered" evidence="9">
    <location>
        <begin position="400"/>
        <end position="422"/>
    </location>
</feature>
<evidence type="ECO:0000256" key="7">
    <source>
        <dbReference type="ARBA" id="ARBA00023204"/>
    </source>
</evidence>
<dbReference type="SMART" id="SM00490">
    <property type="entry name" value="HELICc"/>
    <property type="match status" value="1"/>
</dbReference>
<feature type="region of interest" description="Disordered" evidence="9">
    <location>
        <begin position="1304"/>
        <end position="1347"/>
    </location>
</feature>
<dbReference type="Gene3D" id="3.40.50.300">
    <property type="entry name" value="P-loop containing nucleotide triphosphate hydrolases"/>
    <property type="match status" value="2"/>
</dbReference>
<sequence>MSTRAAGALDAFTPATRAWFEDAFPGGPTPVQSRTWQAIGRGANTLLIAPTGSGKTLAAFLSAIDRLGREQPRSASPSTSSSGSSSGSPRGSGGPADRRGAGRGVRVLYVSPLKALGADVERNLRRPLAGIAEAAEALGEPAAPISVAVRSGDTPAAQRRRLATRPPQILITTPESLYLMLTSQVRQSLRAVETVIVDEIHSVAGQKRGTHLALSLERLDLLLERPAQRIGLSATVSPRQEVARLLGGARPVTIVADDAPALPEVGVTVPVPDMASLPAAPDSHAAAQRPQPKGRAGGGSPGGGGSSTGRASGAPPSVSSRAWRSDRALRRAMAHSPDGAPAPEAAGTRHSIWPHIEQAILDQVLAHRTTVVFVNSRGLCERLTARLNEAYASRLALPQAPQAGAPPLPHHRDSFNAGDASHTRALPAGAPVIAKAHHGSVSKEQRLAVEDELKSGALRCVVATASLELGIDMGSIDLVLQVAPPPSVASGLQRVGRANHHVGGRPRGTIYPVHRTQLIDAAVISEGMRQGRIERTALVANALDVLAQQTVAAAAMEDLDVEAWYTTVRRAAPYRDLPRRSYEAVLELLAGGYASADLADFAPRLTWDRQAGTLHARPGAQRLAVGASGTIPDRGLFPVVLPDGAQEGGRRRVGELDEEMVNETSVGDVITLGTTAWRVREITGDRVVVDPAPGRSARLPFWHGEGPGRPAAAGAARGAFLRLASSAIADGPGPARLGQGDGARADALAEPAFIERLAEDGLDARARRNLISLLREQRAATGAIPSDTTLVLERGQDESGSWLLILHSPWGRPVHEPWAMAIRERLRTTMGIEPQLVVADDGIVVQLPMTEQEVPGADLVVFDADELTRLVRSRIGGTALFAARFRECAARALLMPAAQPGRRTPLWLQRLKSGQLLEASRRFEGFPISVEAARECLQDVYDLPALAGLMERIAGGAVRVVEAAPHSPSPLAAPLLLGYSAALLYQDDLPHAERSAHLLSLDPDVLAELMGDEAAAGLLDEGVIDEVGAQLQRLAPDRRMRPDAEGVADLLRELGPLSPQEIAERCQDADETRAREALAALEGARRAFSLRIGGRRAWARAEDGPVLREALGAVVPQWAGTRDDGAVIVARADRSPLDELVVRYARTHAVVTAEQVARAFGLGRAVALECLGHLAEQDAVMRLGPMPGREAGGDQEAEPGWMAPEVFRRIRARSLERAREAIEPVGAASLQLLVLDRAGLTEPRGGMDGLAEALADLEGVWLPAALWEEAVLPARVPDYRPAMLDELLASGEVVWQVRSAQCAGPEEGPVATGAGADEAGAESDEAAGGEPGAGGGSAGPDRAGAAGQGLAPEEIAFFPSDSPEAPLPDPNGAPALGAVDLWQAVLAGRATAGSFEPVRRALAPAATAPAPRRVRSRRGRGRYAGRYSYSAAGLSSRAAGAPVAATHGGGAAVGSAGGGAAGPVDAVVASGRPWRGLVEPELGAEERAAGLVELLVERYGVLTRDIAVAAGVPGGLTPLMPVLRRMEDTGLLLRGRFVEGLGPFQLAGRETVEALRSLGVGTGGAGA</sequence>
<dbReference type="PANTHER" id="PTHR47962:SF5">
    <property type="entry name" value="ATP-DEPENDENT HELICASE LHR-RELATED"/>
    <property type="match status" value="1"/>
</dbReference>
<dbReference type="InterPro" id="IPR052511">
    <property type="entry name" value="ATP-dep_Helicase"/>
</dbReference>
<dbReference type="GO" id="GO:0016887">
    <property type="term" value="F:ATP hydrolysis activity"/>
    <property type="evidence" value="ECO:0007669"/>
    <property type="project" value="TreeGrafter"/>
</dbReference>
<dbReference type="Pfam" id="PF23234">
    <property type="entry name" value="WHD_4th_Lhr"/>
    <property type="match status" value="1"/>
</dbReference>
<evidence type="ECO:0000256" key="6">
    <source>
        <dbReference type="ARBA" id="ARBA00023125"/>
    </source>
</evidence>
<dbReference type="InterPro" id="IPR027417">
    <property type="entry name" value="P-loop_NTPase"/>
</dbReference>
<organism evidence="12 13">
    <name type="scientific">Actinomyces bowdenii</name>
    <dbReference type="NCBI Taxonomy" id="131109"/>
    <lineage>
        <taxon>Bacteria</taxon>
        <taxon>Bacillati</taxon>
        <taxon>Actinomycetota</taxon>
        <taxon>Actinomycetes</taxon>
        <taxon>Actinomycetales</taxon>
        <taxon>Actinomycetaceae</taxon>
        <taxon>Actinomyces</taxon>
    </lineage>
</organism>
<dbReference type="PROSITE" id="PS51194">
    <property type="entry name" value="HELICASE_CTER"/>
    <property type="match status" value="1"/>
</dbReference>
<dbReference type="InterPro" id="IPR055367">
    <property type="entry name" value="WH4_Lhr"/>
</dbReference>
<keyword evidence="7" id="KW-0234">DNA repair</keyword>
<evidence type="ECO:0000256" key="2">
    <source>
        <dbReference type="ARBA" id="ARBA00022763"/>
    </source>
</evidence>
<dbReference type="SMART" id="SM00487">
    <property type="entry name" value="DEXDc"/>
    <property type="match status" value="1"/>
</dbReference>
<evidence type="ECO:0000313" key="13">
    <source>
        <dbReference type="Proteomes" id="UP000572528"/>
    </source>
</evidence>
<dbReference type="PROSITE" id="PS51192">
    <property type="entry name" value="HELICASE_ATP_BIND_1"/>
    <property type="match status" value="1"/>
</dbReference>
<dbReference type="InterPro" id="IPR055368">
    <property type="entry name" value="WH3_Lhr"/>
</dbReference>